<sequence length="113" mass="13095">MRWLVRGGRLSRVLFSDEKIFTVQPVHNRQNCRQLLKKGQQKTTTARTISRSHFPAQVMVWAGICVTGKTALVFMEHKVKINVASYQQYVFRDILEPWRSCHSGETGFSLQQD</sequence>
<proteinExistence type="predicted"/>
<accession>A0A3P8EB94</accession>
<gene>
    <name evidence="1" type="ORF">HPBE_LOCUS23853</name>
</gene>
<dbReference type="PANTHER" id="PTHR46068">
    <property type="entry name" value="PROTEIN CBG27172"/>
    <property type="match status" value="1"/>
</dbReference>
<organism evidence="2 3">
    <name type="scientific">Heligmosomoides polygyrus</name>
    <name type="common">Parasitic roundworm</name>
    <dbReference type="NCBI Taxonomy" id="6339"/>
    <lineage>
        <taxon>Eukaryota</taxon>
        <taxon>Metazoa</taxon>
        <taxon>Ecdysozoa</taxon>
        <taxon>Nematoda</taxon>
        <taxon>Chromadorea</taxon>
        <taxon>Rhabditida</taxon>
        <taxon>Rhabditina</taxon>
        <taxon>Rhabditomorpha</taxon>
        <taxon>Strongyloidea</taxon>
        <taxon>Heligmosomidae</taxon>
        <taxon>Heligmosomoides</taxon>
    </lineage>
</organism>
<dbReference type="Proteomes" id="UP000050761">
    <property type="component" value="Unassembled WGS sequence"/>
</dbReference>
<evidence type="ECO:0000313" key="1">
    <source>
        <dbReference type="EMBL" id="VDP41425.1"/>
    </source>
</evidence>
<evidence type="ECO:0000313" key="2">
    <source>
        <dbReference type="Proteomes" id="UP000050761"/>
    </source>
</evidence>
<dbReference type="WBParaSite" id="HPBE_0002385401-mRNA-1">
    <property type="protein sequence ID" value="HPBE_0002385401-mRNA-1"/>
    <property type="gene ID" value="HPBE_0002385401"/>
</dbReference>
<reference evidence="1 2" key="1">
    <citation type="submission" date="2018-11" db="EMBL/GenBank/DDBJ databases">
        <authorList>
            <consortium name="Pathogen Informatics"/>
        </authorList>
    </citation>
    <scope>NUCLEOTIDE SEQUENCE [LARGE SCALE GENOMIC DNA]</scope>
</reference>
<reference evidence="3" key="2">
    <citation type="submission" date="2019-09" db="UniProtKB">
        <authorList>
            <consortium name="WormBaseParasite"/>
        </authorList>
    </citation>
    <scope>IDENTIFICATION</scope>
</reference>
<dbReference type="InterPro" id="IPR036397">
    <property type="entry name" value="RNaseH_sf"/>
</dbReference>
<dbReference type="PANTHER" id="PTHR46068:SF1">
    <property type="entry name" value="TRANSPOSASE IS30-LIKE HTH DOMAIN-CONTAINING PROTEIN"/>
    <property type="match status" value="1"/>
</dbReference>
<dbReference type="Gene3D" id="3.30.420.10">
    <property type="entry name" value="Ribonuclease H-like superfamily/Ribonuclease H"/>
    <property type="match status" value="1"/>
</dbReference>
<dbReference type="AlphaFoldDB" id="A0A183GMD4"/>
<protein>
    <submittedName>
        <fullName evidence="3">Transposase</fullName>
    </submittedName>
</protein>
<evidence type="ECO:0000313" key="3">
    <source>
        <dbReference type="WBParaSite" id="HPBE_0002385401-mRNA-1"/>
    </source>
</evidence>
<keyword evidence="2" id="KW-1185">Reference proteome</keyword>
<name>A0A183GMD4_HELPZ</name>
<dbReference type="OrthoDB" id="7951431at2759"/>
<dbReference type="GO" id="GO:0003676">
    <property type="term" value="F:nucleic acid binding"/>
    <property type="evidence" value="ECO:0007669"/>
    <property type="project" value="InterPro"/>
</dbReference>
<dbReference type="EMBL" id="UZAH01035554">
    <property type="protein sequence ID" value="VDP41425.1"/>
    <property type="molecule type" value="Genomic_DNA"/>
</dbReference>
<accession>A0A183GMD4</accession>